<proteinExistence type="predicted"/>
<gene>
    <name evidence="2" type="ORF">B0J12DRAFT_119184</name>
</gene>
<organism evidence="2 3">
    <name type="scientific">Macrophomina phaseolina</name>
    <dbReference type="NCBI Taxonomy" id="35725"/>
    <lineage>
        <taxon>Eukaryota</taxon>
        <taxon>Fungi</taxon>
        <taxon>Dikarya</taxon>
        <taxon>Ascomycota</taxon>
        <taxon>Pezizomycotina</taxon>
        <taxon>Dothideomycetes</taxon>
        <taxon>Dothideomycetes incertae sedis</taxon>
        <taxon>Botryosphaeriales</taxon>
        <taxon>Botryosphaeriaceae</taxon>
        <taxon>Macrophomina</taxon>
    </lineage>
</organism>
<keyword evidence="3" id="KW-1185">Reference proteome</keyword>
<protein>
    <submittedName>
        <fullName evidence="2">Uncharacterized protein</fullName>
    </submittedName>
</protein>
<evidence type="ECO:0000313" key="2">
    <source>
        <dbReference type="EMBL" id="KAH7047356.1"/>
    </source>
</evidence>
<dbReference type="Proteomes" id="UP000774617">
    <property type="component" value="Unassembled WGS sequence"/>
</dbReference>
<dbReference type="EMBL" id="JAGTJR010000016">
    <property type="protein sequence ID" value="KAH7047356.1"/>
    <property type="molecule type" value="Genomic_DNA"/>
</dbReference>
<sequence length="205" mass="21602">MPGRLSRPLLPSLLGLLTIALFYLAFSSTPASAKMTSARDADAAAAAAGPLSHLRVSLHQSSTSPATIVARVTNDDPSTAYTLVAWDTPLDPLAIKLGLATLTLPSTGEVLSLPIIQIRRKLPPDAASIITIEPGKSAEQEFVLEEPVVPVERIRAEGGGRVSVQFKGWWASVWAVEGGEPVAKEGPDEARLSGEFASEVLEVTV</sequence>
<accession>A0ABQ8G7H3</accession>
<dbReference type="Gene3D" id="2.60.40.2970">
    <property type="match status" value="1"/>
</dbReference>
<feature type="chain" id="PRO_5046221906" evidence="1">
    <location>
        <begin position="34"/>
        <end position="205"/>
    </location>
</feature>
<keyword evidence="1" id="KW-0732">Signal</keyword>
<comment type="caution">
    <text evidence="2">The sequence shown here is derived from an EMBL/GenBank/DDBJ whole genome shotgun (WGS) entry which is preliminary data.</text>
</comment>
<name>A0ABQ8G7H3_9PEZI</name>
<feature type="signal peptide" evidence="1">
    <location>
        <begin position="1"/>
        <end position="33"/>
    </location>
</feature>
<evidence type="ECO:0000256" key="1">
    <source>
        <dbReference type="SAM" id="SignalP"/>
    </source>
</evidence>
<reference evidence="2 3" key="1">
    <citation type="journal article" date="2021" name="Nat. Commun.">
        <title>Genetic determinants of endophytism in the Arabidopsis root mycobiome.</title>
        <authorList>
            <person name="Mesny F."/>
            <person name="Miyauchi S."/>
            <person name="Thiergart T."/>
            <person name="Pickel B."/>
            <person name="Atanasova L."/>
            <person name="Karlsson M."/>
            <person name="Huettel B."/>
            <person name="Barry K.W."/>
            <person name="Haridas S."/>
            <person name="Chen C."/>
            <person name="Bauer D."/>
            <person name="Andreopoulos W."/>
            <person name="Pangilinan J."/>
            <person name="LaButti K."/>
            <person name="Riley R."/>
            <person name="Lipzen A."/>
            <person name="Clum A."/>
            <person name="Drula E."/>
            <person name="Henrissat B."/>
            <person name="Kohler A."/>
            <person name="Grigoriev I.V."/>
            <person name="Martin F.M."/>
            <person name="Hacquard S."/>
        </authorList>
    </citation>
    <scope>NUCLEOTIDE SEQUENCE [LARGE SCALE GENOMIC DNA]</scope>
    <source>
        <strain evidence="2 3">MPI-SDFR-AT-0080</strain>
    </source>
</reference>
<evidence type="ECO:0000313" key="3">
    <source>
        <dbReference type="Proteomes" id="UP000774617"/>
    </source>
</evidence>